<feature type="compositionally biased region" description="Low complexity" evidence="1">
    <location>
        <begin position="576"/>
        <end position="587"/>
    </location>
</feature>
<feature type="compositionally biased region" description="Gly residues" evidence="1">
    <location>
        <begin position="216"/>
        <end position="225"/>
    </location>
</feature>
<evidence type="ECO:0000313" key="2">
    <source>
        <dbReference type="EMBL" id="KAL0566253.1"/>
    </source>
</evidence>
<feature type="compositionally biased region" description="Low complexity" evidence="1">
    <location>
        <begin position="350"/>
        <end position="363"/>
    </location>
</feature>
<feature type="compositionally biased region" description="Gly residues" evidence="1">
    <location>
        <begin position="686"/>
        <end position="715"/>
    </location>
</feature>
<protein>
    <recommendedName>
        <fullName evidence="4">LisH domain-containing protein</fullName>
    </recommendedName>
</protein>
<dbReference type="InterPro" id="IPR006594">
    <property type="entry name" value="LisH"/>
</dbReference>
<feature type="compositionally biased region" description="Polar residues" evidence="1">
    <location>
        <begin position="731"/>
        <end position="744"/>
    </location>
</feature>
<accession>A0ABR3ETN8</accession>
<comment type="caution">
    <text evidence="2">The sequence shown here is derived from an EMBL/GenBank/DDBJ whole genome shotgun (WGS) entry which is preliminary data.</text>
</comment>
<feature type="compositionally biased region" description="Low complexity" evidence="1">
    <location>
        <begin position="832"/>
        <end position="841"/>
    </location>
</feature>
<dbReference type="SMART" id="SM00667">
    <property type="entry name" value="LisH"/>
    <property type="match status" value="1"/>
</dbReference>
<proteinExistence type="predicted"/>
<feature type="compositionally biased region" description="Gly residues" evidence="1">
    <location>
        <begin position="387"/>
        <end position="404"/>
    </location>
</feature>
<feature type="compositionally biased region" description="Low complexity" evidence="1">
    <location>
        <begin position="880"/>
        <end position="893"/>
    </location>
</feature>
<feature type="compositionally biased region" description="Polar residues" evidence="1">
    <location>
        <begin position="48"/>
        <end position="57"/>
    </location>
</feature>
<organism evidence="2 3">
    <name type="scientific">Marasmius crinis-equi</name>
    <dbReference type="NCBI Taxonomy" id="585013"/>
    <lineage>
        <taxon>Eukaryota</taxon>
        <taxon>Fungi</taxon>
        <taxon>Dikarya</taxon>
        <taxon>Basidiomycota</taxon>
        <taxon>Agaricomycotina</taxon>
        <taxon>Agaricomycetes</taxon>
        <taxon>Agaricomycetidae</taxon>
        <taxon>Agaricales</taxon>
        <taxon>Marasmiineae</taxon>
        <taxon>Marasmiaceae</taxon>
        <taxon>Marasmius</taxon>
    </lineage>
</organism>
<feature type="compositionally biased region" description="Gly residues" evidence="1">
    <location>
        <begin position="311"/>
        <end position="323"/>
    </location>
</feature>
<evidence type="ECO:0008006" key="4">
    <source>
        <dbReference type="Google" id="ProtNLM"/>
    </source>
</evidence>
<feature type="region of interest" description="Disordered" evidence="1">
    <location>
        <begin position="1"/>
        <end position="59"/>
    </location>
</feature>
<dbReference type="PANTHER" id="PTHR44376:SF5">
    <property type="entry name" value="TRANSCRIPTIONAL COREPRESSOR LEUNIG ISOFORM X1"/>
    <property type="match status" value="1"/>
</dbReference>
<feature type="compositionally biased region" description="Polar residues" evidence="1">
    <location>
        <begin position="808"/>
        <end position="819"/>
    </location>
</feature>
<gene>
    <name evidence="2" type="ORF">V5O48_015763</name>
</gene>
<name>A0ABR3ETN8_9AGAR</name>
<feature type="compositionally biased region" description="Low complexity" evidence="1">
    <location>
        <begin position="613"/>
        <end position="626"/>
    </location>
</feature>
<feature type="compositionally biased region" description="Low complexity" evidence="1">
    <location>
        <begin position="176"/>
        <end position="197"/>
    </location>
</feature>
<evidence type="ECO:0000313" key="3">
    <source>
        <dbReference type="Proteomes" id="UP001465976"/>
    </source>
</evidence>
<feature type="region of interest" description="Disordered" evidence="1">
    <location>
        <begin position="549"/>
        <end position="898"/>
    </location>
</feature>
<evidence type="ECO:0000256" key="1">
    <source>
        <dbReference type="SAM" id="MobiDB-lite"/>
    </source>
</evidence>
<dbReference type="PANTHER" id="PTHR44376">
    <property type="entry name" value="TRANSCRIPTIONAL REGULATOR OF FILAMENTOUS GROWTH FLO8"/>
    <property type="match status" value="1"/>
</dbReference>
<feature type="region of interest" description="Disordered" evidence="1">
    <location>
        <begin position="143"/>
        <end position="432"/>
    </location>
</feature>
<feature type="compositionally biased region" description="Low complexity" evidence="1">
    <location>
        <begin position="419"/>
        <end position="430"/>
    </location>
</feature>
<dbReference type="InterPro" id="IPR044716">
    <property type="entry name" value="LEUNIG-like"/>
</dbReference>
<feature type="compositionally biased region" description="Gly residues" evidence="1">
    <location>
        <begin position="847"/>
        <end position="867"/>
    </location>
</feature>
<feature type="compositionally biased region" description="Low complexity" evidence="1">
    <location>
        <begin position="243"/>
        <end position="263"/>
    </location>
</feature>
<dbReference type="Proteomes" id="UP001465976">
    <property type="component" value="Unassembled WGS sequence"/>
</dbReference>
<dbReference type="EMBL" id="JBAHYK010001958">
    <property type="protein sequence ID" value="KAL0566253.1"/>
    <property type="molecule type" value="Genomic_DNA"/>
</dbReference>
<dbReference type="PROSITE" id="PS50896">
    <property type="entry name" value="LISH"/>
    <property type="match status" value="1"/>
</dbReference>
<feature type="compositionally biased region" description="Low complexity" evidence="1">
    <location>
        <begin position="1"/>
        <end position="34"/>
    </location>
</feature>
<feature type="compositionally biased region" description="Pro residues" evidence="1">
    <location>
        <begin position="328"/>
        <end position="348"/>
    </location>
</feature>
<dbReference type="Pfam" id="PF08513">
    <property type="entry name" value="LisH"/>
    <property type="match status" value="1"/>
</dbReference>
<reference evidence="2 3" key="1">
    <citation type="submission" date="2024-02" db="EMBL/GenBank/DDBJ databases">
        <title>A draft genome for the cacao thread blight pathogen Marasmius crinis-equi.</title>
        <authorList>
            <person name="Cohen S.P."/>
            <person name="Baruah I.K."/>
            <person name="Amoako-Attah I."/>
            <person name="Bukari Y."/>
            <person name="Meinhardt L.W."/>
            <person name="Bailey B.A."/>
        </authorList>
    </citation>
    <scope>NUCLEOTIDE SEQUENCE [LARGE SCALE GENOMIC DNA]</scope>
    <source>
        <strain evidence="2 3">GH-76</strain>
    </source>
</reference>
<sequence>MATVPGQQQPPNTQQPGQLATSQPGQLPSSQPGQLPGPPHSSTPGSGQQNDSNSPAQLSWEGDKMFNIYILDYCNKRGFKKTAKELLQEADLPPDSQPPINARQGLLFEWWSVFWVLFTAKNNKSGNEDAMIYIEHQSQQQAMRHARSLEQQRQHPQQHPPLGMQAGPNGIPMASGQQPGQGPPGQQGQLIGQPPMGRMVNGQRMMNGVGPPPGSQPGGMAGANGAGSNPGFQPGNNGINGMPPQGGLSPGQQMPGGPQNPQFPGRPQPPNTRPGPNGQPSQPPFQSPTMAHSPPAGGQGGPGPQPQQPGQGQGQGPMMGPGSGPSPHLGPRPNQPGPGGMLPPPGQQGPPGNQQGNGPAQAPTPNSGGTSYPMMGMGRSPSRAGEGQPGGPGSGPGPGLGPGGMITQPSPSMGNRQIGPQNMAGNPNPMMGGGNPNMMGMGGMGGGIGGGIGGGMPGGMAMGNSPMMGGIGAGMGGMGGPGGPGGMGGGMAGMGGPGGMMQPGNLEAEIAAIPQHLVLKVKQDAGVEGKDTLSIEEKRRVVQTYRMRYTGKSGAGPPPPGPHAMTGMGGPGGPMSGMPLNSANPNPQGGPGNQPGGPQQANQRARVGGKRNSASGEEAEGSQGSSPPNAKRRRPSPMDTQQSPMPGAASYPPQPPQGNQPGMMARPPQQPGMPQNPGFAGMVPQPGGGMTSSPALGGGGLGMPGGMGMGPGGMPVPGQPGQMQYRGQMHTLHNNRNMSQQPGNAGSPAASGPNEPFRKPSQPGIPGGGMMPPPPPSPGMKREGTPNSGVVGNKDGIKAEGSPRGSINAGQTPGTASSTPVLQHVPPPPPSSAQSQGSQHPTPNSQGVGGPGGMPGGGMPGGGGMGGMAPSPSLLGTPLQQNQPPQNQPPQQQSMPDMFSADFMSSVASQLEADFDSQLFRPEGDINFERDFGQWFNHPDDALDMK</sequence>
<keyword evidence="3" id="KW-1185">Reference proteome</keyword>
<feature type="compositionally biased region" description="Pro residues" evidence="1">
    <location>
        <begin position="264"/>
        <end position="273"/>
    </location>
</feature>